<dbReference type="InterPro" id="IPR008949">
    <property type="entry name" value="Isoprenoid_synthase_dom_sf"/>
</dbReference>
<evidence type="ECO:0000313" key="2">
    <source>
        <dbReference type="Proteomes" id="UP001521184"/>
    </source>
</evidence>
<accession>A0ABR3TAR1</accession>
<gene>
    <name evidence="1" type="ORF">SLS58_009699</name>
</gene>
<proteinExistence type="predicted"/>
<dbReference type="SUPFAM" id="SSF48576">
    <property type="entry name" value="Terpenoid synthases"/>
    <property type="match status" value="1"/>
</dbReference>
<organism evidence="1 2">
    <name type="scientific">Diplodia intermedia</name>
    <dbReference type="NCBI Taxonomy" id="856260"/>
    <lineage>
        <taxon>Eukaryota</taxon>
        <taxon>Fungi</taxon>
        <taxon>Dikarya</taxon>
        <taxon>Ascomycota</taxon>
        <taxon>Pezizomycotina</taxon>
        <taxon>Dothideomycetes</taxon>
        <taxon>Dothideomycetes incertae sedis</taxon>
        <taxon>Botryosphaeriales</taxon>
        <taxon>Botryosphaeriaceae</taxon>
        <taxon>Diplodia</taxon>
    </lineage>
</organism>
<dbReference type="EMBL" id="JAKEKT020000099">
    <property type="protein sequence ID" value="KAL1636645.1"/>
    <property type="molecule type" value="Genomic_DNA"/>
</dbReference>
<keyword evidence="2" id="KW-1185">Reference proteome</keyword>
<protein>
    <submittedName>
        <fullName evidence="1">Uncharacterized protein</fullName>
    </submittedName>
</protein>
<dbReference type="Pfam" id="PF19086">
    <property type="entry name" value="Terpene_syn_C_2"/>
    <property type="match status" value="1"/>
</dbReference>
<name>A0ABR3TAR1_9PEZI</name>
<comment type="caution">
    <text evidence="1">The sequence shown here is derived from an EMBL/GenBank/DDBJ whole genome shotgun (WGS) entry which is preliminary data.</text>
</comment>
<evidence type="ECO:0000313" key="1">
    <source>
        <dbReference type="EMBL" id="KAL1636645.1"/>
    </source>
</evidence>
<sequence length="166" mass="19494">MTRSRPKQMLGSKSDKQWQRYMKADFNALASLWVPDVDAKALRPLLDWNNWVFFFDDQFDEGHLQYDIEAAEAECNAVFALFDDKHAIVSAEENPLRHVFQHNWLCFQKKASREQQERYKQSMKMYLDSVTSHVRTASTSATLDLDEYVKHRRGSIGVFPAQDWVE</sequence>
<dbReference type="Proteomes" id="UP001521184">
    <property type="component" value="Unassembled WGS sequence"/>
</dbReference>
<dbReference type="Gene3D" id="1.10.600.10">
    <property type="entry name" value="Farnesyl Diphosphate Synthase"/>
    <property type="match status" value="1"/>
</dbReference>
<reference evidence="1 2" key="1">
    <citation type="journal article" date="2023" name="Plant Dis.">
        <title>First Report of Diplodia intermedia Causing Canker and Dieback Diseases on Apple Trees in Canada.</title>
        <authorList>
            <person name="Ellouze W."/>
            <person name="Ilyukhin E."/>
            <person name="Sulman M."/>
            <person name="Ali S."/>
        </authorList>
    </citation>
    <scope>NUCLEOTIDE SEQUENCE [LARGE SCALE GENOMIC DNA]</scope>
    <source>
        <strain evidence="1 2">M45-28</strain>
    </source>
</reference>